<dbReference type="SUPFAM" id="SSF50630">
    <property type="entry name" value="Acid proteases"/>
    <property type="match status" value="1"/>
</dbReference>
<keyword evidence="3" id="KW-1185">Reference proteome</keyword>
<dbReference type="GO" id="GO:0004190">
    <property type="term" value="F:aspartic-type endopeptidase activity"/>
    <property type="evidence" value="ECO:0007669"/>
    <property type="project" value="InterPro"/>
</dbReference>
<protein>
    <recommendedName>
        <fullName evidence="1">Xylanase inhibitor C-terminal domain-containing protein</fullName>
    </recommendedName>
</protein>
<reference evidence="2 3" key="1">
    <citation type="submission" date="2020-10" db="EMBL/GenBank/DDBJ databases">
        <title>Plant Genome Project.</title>
        <authorList>
            <person name="Zhang R.-G."/>
        </authorList>
    </citation>
    <scope>NUCLEOTIDE SEQUENCE [LARGE SCALE GENOMIC DNA]</scope>
    <source>
        <strain evidence="2">FAFU-HL-1</strain>
        <tissue evidence="2">Leaf</tissue>
    </source>
</reference>
<dbReference type="Pfam" id="PF14541">
    <property type="entry name" value="TAXi_C"/>
    <property type="match status" value="1"/>
</dbReference>
<feature type="domain" description="Xylanase inhibitor C-terminal" evidence="1">
    <location>
        <begin position="75"/>
        <end position="128"/>
    </location>
</feature>
<comment type="caution">
    <text evidence="2">The sequence shown here is derived from an EMBL/GenBank/DDBJ whole genome shotgun (WGS) entry which is preliminary data.</text>
</comment>
<accession>A0A835J8M5</accession>
<organism evidence="2 3">
    <name type="scientific">Salix dunnii</name>
    <dbReference type="NCBI Taxonomy" id="1413687"/>
    <lineage>
        <taxon>Eukaryota</taxon>
        <taxon>Viridiplantae</taxon>
        <taxon>Streptophyta</taxon>
        <taxon>Embryophyta</taxon>
        <taxon>Tracheophyta</taxon>
        <taxon>Spermatophyta</taxon>
        <taxon>Magnoliopsida</taxon>
        <taxon>eudicotyledons</taxon>
        <taxon>Gunneridae</taxon>
        <taxon>Pentapetalae</taxon>
        <taxon>rosids</taxon>
        <taxon>fabids</taxon>
        <taxon>Malpighiales</taxon>
        <taxon>Salicaceae</taxon>
        <taxon>Saliceae</taxon>
        <taxon>Salix</taxon>
    </lineage>
</organism>
<proteinExistence type="predicted"/>
<dbReference type="GO" id="GO:0006508">
    <property type="term" value="P:proteolysis"/>
    <property type="evidence" value="ECO:0007669"/>
    <property type="project" value="InterPro"/>
</dbReference>
<dbReference type="Proteomes" id="UP000657918">
    <property type="component" value="Chromosome 16"/>
</dbReference>
<gene>
    <name evidence="2" type="ORF">SADUNF_Sadunf16G0085100</name>
</gene>
<evidence type="ECO:0000259" key="1">
    <source>
        <dbReference type="Pfam" id="PF14541"/>
    </source>
</evidence>
<sequence length="132" mass="14726">MKNATAHQLLGRSTIQTQSTLQQSKPLQINQCSYTFQYEDKSGTSGYYVSDALFLWDFKESLVVNSPALIVFRSHYNLNLQSIAVNGQLLPTDLSLFATSNSQGTIVDSGTTLVYLVEEAYDPFVSELNWCV</sequence>
<evidence type="ECO:0000313" key="3">
    <source>
        <dbReference type="Proteomes" id="UP000657918"/>
    </source>
</evidence>
<dbReference type="OrthoDB" id="1747070at2759"/>
<dbReference type="InterPro" id="IPR032799">
    <property type="entry name" value="TAXi_C"/>
</dbReference>
<dbReference type="Gene3D" id="2.40.70.10">
    <property type="entry name" value="Acid Proteases"/>
    <property type="match status" value="1"/>
</dbReference>
<dbReference type="EMBL" id="JADGMS010000016">
    <property type="protein sequence ID" value="KAF9665082.1"/>
    <property type="molecule type" value="Genomic_DNA"/>
</dbReference>
<evidence type="ECO:0000313" key="2">
    <source>
        <dbReference type="EMBL" id="KAF9665082.1"/>
    </source>
</evidence>
<dbReference type="AlphaFoldDB" id="A0A835J8M5"/>
<dbReference type="PANTHER" id="PTHR13683:SF875">
    <property type="entry name" value="EUKARYOTIC ASPARTYL PROTEASE FAMILY PROTEIN"/>
    <property type="match status" value="1"/>
</dbReference>
<dbReference type="PANTHER" id="PTHR13683">
    <property type="entry name" value="ASPARTYL PROTEASES"/>
    <property type="match status" value="1"/>
</dbReference>
<name>A0A835J8M5_9ROSI</name>
<dbReference type="InterPro" id="IPR021109">
    <property type="entry name" value="Peptidase_aspartic_dom_sf"/>
</dbReference>
<dbReference type="InterPro" id="IPR001461">
    <property type="entry name" value="Aspartic_peptidase_A1"/>
</dbReference>